<comment type="caution">
    <text evidence="1">The sequence shown here is derived from an EMBL/GenBank/DDBJ whole genome shotgun (WGS) entry which is preliminary data.</text>
</comment>
<evidence type="ECO:0008006" key="3">
    <source>
        <dbReference type="Google" id="ProtNLM"/>
    </source>
</evidence>
<evidence type="ECO:0000313" key="1">
    <source>
        <dbReference type="EMBL" id="MDM7858302.1"/>
    </source>
</evidence>
<gene>
    <name evidence="1" type="ORF">QEZ41_08430</name>
</gene>
<reference evidence="1 2" key="1">
    <citation type="submission" date="2023-06" db="EMBL/GenBank/DDBJ databases">
        <title>Thiopseudomonas sp. CY1220 draft genome sequence.</title>
        <authorList>
            <person name="Zhao G."/>
            <person name="An M."/>
        </authorList>
    </citation>
    <scope>NUCLEOTIDE SEQUENCE [LARGE SCALE GENOMIC DNA]</scope>
    <source>
        <strain evidence="1 2">CY1220</strain>
    </source>
</reference>
<dbReference type="RefSeq" id="WP_289410987.1">
    <property type="nucleotide sequence ID" value="NZ_JAUCDY010000009.1"/>
</dbReference>
<proteinExistence type="predicted"/>
<sequence>MARNNTTFIGSAPTWANACVGENGFPGYSDYAKGFSQAATILIDLVLSERGLEHSVDEMVYPVCFNMRHSLELRLKGAISELILIEKARCRNLQFDLAGSHDIGNIWSFFAEKAQAADDRYEPIIRRLDTKIRDFAEVDATGQTFRYPLDNKSQKHLVDVAVINFVVLKRSFGELEEALDDLHRLNKFLCDEYGCRSFTKRLSRKNLFEMASILPPRTTWAADSFGTTKESLKKHFNIGSKELSESIKLIESHFELAPEIGITIPLLGIEEAYIEEFFSYWFKHHDLQSDKVPIEVEASEWGSDEMLEAIVNDTKRRAEVWEAVKSNLTPEKLAGLSALFYFARDLDFSESYTRIYELDLEEAKGSFVSSEDSVRSQYFHIFDKTNALHNILRSLYFLQKVELAERLVVAYGLHEKFSWLDEARQRTLFRKPEYCGYEI</sequence>
<evidence type="ECO:0000313" key="2">
    <source>
        <dbReference type="Proteomes" id="UP001241056"/>
    </source>
</evidence>
<name>A0ABT7SRT9_9GAMM</name>
<accession>A0ABT7SRT9</accession>
<protein>
    <recommendedName>
        <fullName evidence="3">LA2681-like HEPN domain-containing protein</fullName>
    </recommendedName>
</protein>
<dbReference type="EMBL" id="JAUCDY010000009">
    <property type="protein sequence ID" value="MDM7858302.1"/>
    <property type="molecule type" value="Genomic_DNA"/>
</dbReference>
<dbReference type="Proteomes" id="UP001241056">
    <property type="component" value="Unassembled WGS sequence"/>
</dbReference>
<keyword evidence="2" id="KW-1185">Reference proteome</keyword>
<organism evidence="1 2">
    <name type="scientific">Thiopseudomonas acetoxidans</name>
    <dbReference type="NCBI Taxonomy" id="3041622"/>
    <lineage>
        <taxon>Bacteria</taxon>
        <taxon>Pseudomonadati</taxon>
        <taxon>Pseudomonadota</taxon>
        <taxon>Gammaproteobacteria</taxon>
        <taxon>Pseudomonadales</taxon>
        <taxon>Pseudomonadaceae</taxon>
        <taxon>Thiopseudomonas</taxon>
    </lineage>
</organism>